<keyword evidence="3" id="KW-0238">DNA-binding</keyword>
<accession>A0ABX6HD77</accession>
<name>A0ABX6HD77_9PSED</name>
<dbReference type="GO" id="GO:0003677">
    <property type="term" value="F:DNA binding"/>
    <property type="evidence" value="ECO:0007669"/>
    <property type="project" value="UniProtKB-KW"/>
</dbReference>
<feature type="region of interest" description="Disordered" evidence="1">
    <location>
        <begin position="124"/>
        <end position="149"/>
    </location>
</feature>
<dbReference type="EMBL" id="CP047265">
    <property type="protein sequence ID" value="QHF03343.1"/>
    <property type="molecule type" value="Genomic_DNA"/>
</dbReference>
<protein>
    <submittedName>
        <fullName evidence="3">Arc family DNA-binding protein</fullName>
    </submittedName>
</protein>
<dbReference type="Pfam" id="PF03869">
    <property type="entry name" value="Arc"/>
    <property type="match status" value="1"/>
</dbReference>
<feature type="domain" description="Arc-like DNA binding" evidence="2">
    <location>
        <begin position="9"/>
        <end position="47"/>
    </location>
</feature>
<organism evidence="3 4">
    <name type="scientific">Pseudomonas asturiensis</name>
    <dbReference type="NCBI Taxonomy" id="1190415"/>
    <lineage>
        <taxon>Bacteria</taxon>
        <taxon>Pseudomonadati</taxon>
        <taxon>Pseudomonadota</taxon>
        <taxon>Gammaproteobacteria</taxon>
        <taxon>Pseudomonadales</taxon>
        <taxon>Pseudomonadaceae</taxon>
        <taxon>Pseudomonas</taxon>
    </lineage>
</organism>
<evidence type="ECO:0000313" key="3">
    <source>
        <dbReference type="EMBL" id="QHF03343.1"/>
    </source>
</evidence>
<dbReference type="Proteomes" id="UP000464644">
    <property type="component" value="Chromosome"/>
</dbReference>
<dbReference type="InterPro" id="IPR005569">
    <property type="entry name" value="Arc_DNA-bd_dom"/>
</dbReference>
<dbReference type="InterPro" id="IPR013321">
    <property type="entry name" value="Arc_rbn_hlx_hlx"/>
</dbReference>
<keyword evidence="4" id="KW-1185">Reference proteome</keyword>
<dbReference type="InterPro" id="IPR010985">
    <property type="entry name" value="Ribbon_hlx_hlx"/>
</dbReference>
<feature type="compositionally biased region" description="Basic and acidic residues" evidence="1">
    <location>
        <begin position="124"/>
        <end position="133"/>
    </location>
</feature>
<reference evidence="3 4" key="1">
    <citation type="journal article" date="2014" name="Genome Announc.">
        <title>Draft Genome Sequences of a Phylogenetically Diverse Suite of Pseudomonas syringae Strains from Multiple Source Populations.</title>
        <authorList>
            <person name="Baltrus D.A."/>
            <person name="Yourstone S."/>
            <person name="Lind A."/>
            <person name="Guilbaud C."/>
            <person name="Sands D.C."/>
            <person name="Jones C.D."/>
            <person name="Morris C.E."/>
            <person name="Dangl J.L."/>
        </authorList>
    </citation>
    <scope>NUCLEOTIDE SEQUENCE [LARGE SCALE GENOMIC DNA]</scope>
    <source>
        <strain evidence="3 4">CC1524</strain>
    </source>
</reference>
<evidence type="ECO:0000259" key="2">
    <source>
        <dbReference type="Pfam" id="PF03869"/>
    </source>
</evidence>
<evidence type="ECO:0000313" key="4">
    <source>
        <dbReference type="Proteomes" id="UP000464644"/>
    </source>
</evidence>
<gene>
    <name evidence="3" type="ORF">N015_13365</name>
</gene>
<dbReference type="SUPFAM" id="SSF47598">
    <property type="entry name" value="Ribbon-helix-helix"/>
    <property type="match status" value="1"/>
</dbReference>
<evidence type="ECO:0000256" key="1">
    <source>
        <dbReference type="SAM" id="MobiDB-lite"/>
    </source>
</evidence>
<dbReference type="Gene3D" id="1.10.1220.10">
    <property type="entry name" value="Met repressor-like"/>
    <property type="match status" value="1"/>
</dbReference>
<proteinExistence type="predicted"/>
<sequence length="149" mass="16964">MEEIYRSQFRMPQSLYELLKASADNNRRSVNAELISRLESSFSKDERMRRNLHSLMEEPVGHVDAEAAPLNIIEQDEAAAAPSNTVHGVSKEKLLSTLEEDKPVTKRDLDTAVMEALMKALDRLDTRIGDRFQDQPTRGPAPRKKYPNQ</sequence>
<dbReference type="RefSeq" id="WP_024685107.1">
    <property type="nucleotide sequence ID" value="NZ_CP047265.1"/>
</dbReference>